<dbReference type="InterPro" id="IPR003661">
    <property type="entry name" value="HisK_dim/P_dom"/>
</dbReference>
<feature type="domain" description="Histidine kinase" evidence="15">
    <location>
        <begin position="248"/>
        <end position="464"/>
    </location>
</feature>
<comment type="catalytic activity">
    <reaction evidence="1">
        <text>ATP + protein L-histidine = ADP + protein N-phospho-L-histidine.</text>
        <dbReference type="EC" id="2.7.13.3"/>
    </reaction>
</comment>
<dbReference type="SMART" id="SM00388">
    <property type="entry name" value="HisKA"/>
    <property type="match status" value="1"/>
</dbReference>
<dbReference type="PROSITE" id="PS50885">
    <property type="entry name" value="HAMP"/>
    <property type="match status" value="1"/>
</dbReference>
<evidence type="ECO:0000256" key="10">
    <source>
        <dbReference type="ARBA" id="ARBA00022840"/>
    </source>
</evidence>
<dbReference type="InterPro" id="IPR036097">
    <property type="entry name" value="HisK_dim/P_sf"/>
</dbReference>
<dbReference type="Gene3D" id="6.10.340.10">
    <property type="match status" value="1"/>
</dbReference>
<evidence type="ECO:0000256" key="7">
    <source>
        <dbReference type="ARBA" id="ARBA00022692"/>
    </source>
</evidence>
<keyword evidence="8" id="KW-0547">Nucleotide-binding</keyword>
<evidence type="ECO:0000256" key="9">
    <source>
        <dbReference type="ARBA" id="ARBA00022777"/>
    </source>
</evidence>
<comment type="subcellular location">
    <subcellularLocation>
        <location evidence="2">Cell membrane</location>
        <topology evidence="2">Multi-pass membrane protein</topology>
    </subcellularLocation>
</comment>
<dbReference type="PANTHER" id="PTHR45528:SF1">
    <property type="entry name" value="SENSOR HISTIDINE KINASE CPXA"/>
    <property type="match status" value="1"/>
</dbReference>
<reference evidence="17" key="1">
    <citation type="journal article" date="2011" name="Environ. Microbiol.">
        <title>Genomic insights into the metabolic potential of the polycyclic aromatic hydrocarbon degrading sulfate-reducing Deltaproteobacterium N47.</title>
        <authorList>
            <person name="Bergmann F."/>
            <person name="Selesi D."/>
            <person name="Weinmaier T."/>
            <person name="Tischler P."/>
            <person name="Rattei T."/>
            <person name="Meckenstock R.U."/>
        </authorList>
    </citation>
    <scope>NUCLEOTIDE SEQUENCE</scope>
</reference>
<keyword evidence="11 14" id="KW-1133">Transmembrane helix</keyword>
<keyword evidence="9" id="KW-0418">Kinase</keyword>
<dbReference type="PROSITE" id="PS50109">
    <property type="entry name" value="HIS_KIN"/>
    <property type="match status" value="1"/>
</dbReference>
<evidence type="ECO:0000256" key="14">
    <source>
        <dbReference type="SAM" id="Phobius"/>
    </source>
</evidence>
<dbReference type="SUPFAM" id="SSF158472">
    <property type="entry name" value="HAMP domain-like"/>
    <property type="match status" value="1"/>
</dbReference>
<keyword evidence="12" id="KW-0902">Two-component regulatory system</keyword>
<dbReference type="CDD" id="cd00082">
    <property type="entry name" value="HisKA"/>
    <property type="match status" value="1"/>
</dbReference>
<dbReference type="GO" id="GO:0005524">
    <property type="term" value="F:ATP binding"/>
    <property type="evidence" value="ECO:0007669"/>
    <property type="project" value="UniProtKB-KW"/>
</dbReference>
<dbReference type="PANTHER" id="PTHR45528">
    <property type="entry name" value="SENSOR HISTIDINE KINASE CPXA"/>
    <property type="match status" value="1"/>
</dbReference>
<dbReference type="Gene3D" id="1.10.287.130">
    <property type="match status" value="1"/>
</dbReference>
<dbReference type="EC" id="2.7.13.3" evidence="3"/>
<dbReference type="Pfam" id="PF00672">
    <property type="entry name" value="HAMP"/>
    <property type="match status" value="1"/>
</dbReference>
<evidence type="ECO:0000256" key="4">
    <source>
        <dbReference type="ARBA" id="ARBA00022475"/>
    </source>
</evidence>
<evidence type="ECO:0000256" key="13">
    <source>
        <dbReference type="ARBA" id="ARBA00023136"/>
    </source>
</evidence>
<evidence type="ECO:0000256" key="1">
    <source>
        <dbReference type="ARBA" id="ARBA00000085"/>
    </source>
</evidence>
<dbReference type="SMART" id="SM00387">
    <property type="entry name" value="HATPase_c"/>
    <property type="match status" value="1"/>
</dbReference>
<dbReference type="InterPro" id="IPR004358">
    <property type="entry name" value="Sig_transdc_His_kin-like_C"/>
</dbReference>
<dbReference type="PRINTS" id="PR00344">
    <property type="entry name" value="BCTRLSENSOR"/>
</dbReference>
<feature type="domain" description="HAMP" evidence="16">
    <location>
        <begin position="187"/>
        <end position="240"/>
    </location>
</feature>
<sequence>MTVKKRIILMVAGAGFITSLLFSIVAFCELIEQPFVLLDKELKEEAYRTVEMITMGHPESALPPYNSVGYESYPYWLKIFDKDSKKLLYESNLARLIKLPSEKPGSKSIVSVIVKPELVYLGQHNNAEVTFRIRSLWLPYAGREFTVQIARSMLKLKDEIWELIFGLVAGLIFSSMILIVISYFVAGKILKPIAAMRDLTHNISEKNLDQRIPVGIEKDEFNELAATINRMLDRLEYSFEKQKNLLFDTSHEIKTPLSTMRLAIDEICSANRENPALFQEENLLRLKNQVLRMERLVKDLLNLSSLEMIDGIRPESVNLTDLLLSLAADYCFMADAQNIQMDIQLPDKYIINGDADKLNRAFSNILDNAIKYNINGGKVGVESIQTSDGIRITVSNTGPGVAGNETDKVFEQFYRVEKSRSVRHGGSGLGLAIAKRIIVLHKGTIIMESKQEKLTRVIVFLPNA</sequence>
<dbReference type="CDD" id="cd00075">
    <property type="entry name" value="HATPase"/>
    <property type="match status" value="1"/>
</dbReference>
<dbReference type="FunFam" id="3.30.565.10:FF:000006">
    <property type="entry name" value="Sensor histidine kinase WalK"/>
    <property type="match status" value="1"/>
</dbReference>
<evidence type="ECO:0000259" key="16">
    <source>
        <dbReference type="PROSITE" id="PS50885"/>
    </source>
</evidence>
<evidence type="ECO:0000256" key="3">
    <source>
        <dbReference type="ARBA" id="ARBA00012438"/>
    </source>
</evidence>
<organism evidence="17">
    <name type="scientific">uncultured Desulfobacterium sp</name>
    <dbReference type="NCBI Taxonomy" id="201089"/>
    <lineage>
        <taxon>Bacteria</taxon>
        <taxon>Pseudomonadati</taxon>
        <taxon>Thermodesulfobacteriota</taxon>
        <taxon>Desulfobacteria</taxon>
        <taxon>Desulfobacterales</taxon>
        <taxon>Desulfobacteriaceae</taxon>
        <taxon>Desulfobacterium</taxon>
        <taxon>environmental samples</taxon>
    </lineage>
</organism>
<dbReference type="CDD" id="cd06225">
    <property type="entry name" value="HAMP"/>
    <property type="match status" value="1"/>
</dbReference>
<dbReference type="EMBL" id="FR695866">
    <property type="protein sequence ID" value="CBX27378.1"/>
    <property type="molecule type" value="Genomic_DNA"/>
</dbReference>
<dbReference type="InterPro" id="IPR005467">
    <property type="entry name" value="His_kinase_dom"/>
</dbReference>
<dbReference type="SUPFAM" id="SSF47384">
    <property type="entry name" value="Homodimeric domain of signal transducing histidine kinase"/>
    <property type="match status" value="1"/>
</dbReference>
<dbReference type="GO" id="GO:0000155">
    <property type="term" value="F:phosphorelay sensor kinase activity"/>
    <property type="evidence" value="ECO:0007669"/>
    <property type="project" value="InterPro"/>
</dbReference>
<feature type="transmembrane region" description="Helical" evidence="14">
    <location>
        <begin position="7"/>
        <end position="27"/>
    </location>
</feature>
<dbReference type="GO" id="GO:0005886">
    <property type="term" value="C:plasma membrane"/>
    <property type="evidence" value="ECO:0007669"/>
    <property type="project" value="UniProtKB-SubCell"/>
</dbReference>
<keyword evidence="10" id="KW-0067">ATP-binding</keyword>
<gene>
    <name evidence="17" type="ORF">N47_H22000</name>
</gene>
<name>E1Y9Y4_9BACT</name>
<accession>E1Y9Y4</accession>
<dbReference type="InterPro" id="IPR036890">
    <property type="entry name" value="HATPase_C_sf"/>
</dbReference>
<keyword evidence="5" id="KW-0597">Phosphoprotein</keyword>
<evidence type="ECO:0000256" key="6">
    <source>
        <dbReference type="ARBA" id="ARBA00022679"/>
    </source>
</evidence>
<evidence type="ECO:0000256" key="8">
    <source>
        <dbReference type="ARBA" id="ARBA00022741"/>
    </source>
</evidence>
<evidence type="ECO:0000259" key="15">
    <source>
        <dbReference type="PROSITE" id="PS50109"/>
    </source>
</evidence>
<dbReference type="Pfam" id="PF02518">
    <property type="entry name" value="HATPase_c"/>
    <property type="match status" value="1"/>
</dbReference>
<evidence type="ECO:0000256" key="11">
    <source>
        <dbReference type="ARBA" id="ARBA00022989"/>
    </source>
</evidence>
<dbReference type="Gene3D" id="3.30.565.10">
    <property type="entry name" value="Histidine kinase-like ATPase, C-terminal domain"/>
    <property type="match status" value="1"/>
</dbReference>
<evidence type="ECO:0000256" key="5">
    <source>
        <dbReference type="ARBA" id="ARBA00022553"/>
    </source>
</evidence>
<keyword evidence="6" id="KW-0808">Transferase</keyword>
<keyword evidence="7 14" id="KW-0812">Transmembrane</keyword>
<dbReference type="AlphaFoldDB" id="E1Y9Y4"/>
<keyword evidence="13 14" id="KW-0472">Membrane</keyword>
<proteinExistence type="predicted"/>
<evidence type="ECO:0000256" key="2">
    <source>
        <dbReference type="ARBA" id="ARBA00004651"/>
    </source>
</evidence>
<protein>
    <recommendedName>
        <fullName evidence="3">histidine kinase</fullName>
        <ecNumber evidence="3">2.7.13.3</ecNumber>
    </recommendedName>
</protein>
<dbReference type="InterPro" id="IPR003660">
    <property type="entry name" value="HAMP_dom"/>
</dbReference>
<evidence type="ECO:0000256" key="12">
    <source>
        <dbReference type="ARBA" id="ARBA00023012"/>
    </source>
</evidence>
<dbReference type="Pfam" id="PF00512">
    <property type="entry name" value="HisKA"/>
    <property type="match status" value="1"/>
</dbReference>
<evidence type="ECO:0000313" key="17">
    <source>
        <dbReference type="EMBL" id="CBX27378.1"/>
    </source>
</evidence>
<dbReference type="InterPro" id="IPR050398">
    <property type="entry name" value="HssS/ArlS-like"/>
</dbReference>
<dbReference type="SUPFAM" id="SSF55874">
    <property type="entry name" value="ATPase domain of HSP90 chaperone/DNA topoisomerase II/histidine kinase"/>
    <property type="match status" value="1"/>
</dbReference>
<dbReference type="SMART" id="SM00304">
    <property type="entry name" value="HAMP"/>
    <property type="match status" value="1"/>
</dbReference>
<dbReference type="InterPro" id="IPR003594">
    <property type="entry name" value="HATPase_dom"/>
</dbReference>
<feature type="transmembrane region" description="Helical" evidence="14">
    <location>
        <begin position="163"/>
        <end position="186"/>
    </location>
</feature>
<keyword evidence="4" id="KW-1003">Cell membrane</keyword>